<evidence type="ECO:0000313" key="2">
    <source>
        <dbReference type="Proteomes" id="UP000219688"/>
    </source>
</evidence>
<dbReference type="AlphaFoldDB" id="A0A285VWB8"/>
<reference evidence="2" key="1">
    <citation type="submission" date="2017-08" db="EMBL/GenBank/DDBJ databases">
        <authorList>
            <person name="Varghese N."/>
            <person name="Submissions S."/>
        </authorList>
    </citation>
    <scope>NUCLEOTIDE SEQUENCE [LARGE SCALE GENOMIC DNA]</scope>
    <source>
        <strain evidence="2">USBA17B2</strain>
    </source>
</reference>
<gene>
    <name evidence="1" type="ORF">SAMN05421879_11012</name>
</gene>
<keyword evidence="2" id="KW-1185">Reference proteome</keyword>
<proteinExistence type="predicted"/>
<dbReference type="RefSeq" id="WP_141401497.1">
    <property type="nucleotide sequence ID" value="NZ_OBQK01000010.1"/>
</dbReference>
<name>A0A285VWB8_9MICO</name>
<organism evidence="1 2">
    <name type="scientific">Ornithinimicrobium cerasi</name>
    <dbReference type="NCBI Taxonomy" id="2248773"/>
    <lineage>
        <taxon>Bacteria</taxon>
        <taxon>Bacillati</taxon>
        <taxon>Actinomycetota</taxon>
        <taxon>Actinomycetes</taxon>
        <taxon>Micrococcales</taxon>
        <taxon>Ornithinimicrobiaceae</taxon>
        <taxon>Ornithinimicrobium</taxon>
    </lineage>
</organism>
<sequence length="341" mass="38154">MALDLPRTAFTYRQALSRGLSRAELGQALRAGDVHREARGVYAPTLTLDGTGASWDLLRTDHLHRLHVALQRFPGAVASHTSAAVFHGLEIVIAAGSPVELTVVDRSPKSRRHEGLVIHHADSSETPFVEVETIRTTTLPRTVADVLRTRRPPHAVAMTDRAVARGLVTLDAVREELDRQVRWRGRPQARESLKLVDPVRESWLESYSFVTFHARGHPMPLPQVEVYDEHFAFVGRVDGLWPGQRTFGEADGQGKYFLDDGSALDDEGRARSKLYAEAARHRRLEALGLVGVRWTGSEIRTAPDAVVRRVREGMHRGAGMTFRGWVRWRGRFVRLAALPQD</sequence>
<dbReference type="EMBL" id="OBQK01000010">
    <property type="protein sequence ID" value="SOC56931.1"/>
    <property type="molecule type" value="Genomic_DNA"/>
</dbReference>
<accession>A0A285VWB8</accession>
<protein>
    <submittedName>
        <fullName evidence="1">Transcriptional regulator, AbiEi antitoxin, Type IV TA system</fullName>
    </submittedName>
</protein>
<dbReference type="Proteomes" id="UP000219688">
    <property type="component" value="Unassembled WGS sequence"/>
</dbReference>
<evidence type="ECO:0000313" key="1">
    <source>
        <dbReference type="EMBL" id="SOC56931.1"/>
    </source>
</evidence>